<dbReference type="InterPro" id="IPR018975">
    <property type="entry name" value="Pseudomurein-binding_repeat"/>
</dbReference>
<dbReference type="Pfam" id="PF01841">
    <property type="entry name" value="Transglut_core"/>
    <property type="match status" value="1"/>
</dbReference>
<dbReference type="EMBL" id="LWMW01000138">
    <property type="protein sequence ID" value="KZX14927.1"/>
    <property type="molecule type" value="Genomic_DNA"/>
</dbReference>
<evidence type="ECO:0000259" key="2">
    <source>
        <dbReference type="SMART" id="SM00460"/>
    </source>
</evidence>
<name>A0A166CK08_9EURY</name>
<dbReference type="Proteomes" id="UP000077275">
    <property type="component" value="Unassembled WGS sequence"/>
</dbReference>
<proteinExistence type="predicted"/>
<dbReference type="PATRIC" id="fig|47311.3.peg.1998"/>
<feature type="region of interest" description="Disordered" evidence="1">
    <location>
        <begin position="61"/>
        <end position="140"/>
    </location>
</feature>
<dbReference type="OrthoDB" id="18481at2157"/>
<evidence type="ECO:0000313" key="4">
    <source>
        <dbReference type="Proteomes" id="UP000077275"/>
    </source>
</evidence>
<dbReference type="SUPFAM" id="SSF54001">
    <property type="entry name" value="Cysteine proteinases"/>
    <property type="match status" value="1"/>
</dbReference>
<dbReference type="SMART" id="SM00460">
    <property type="entry name" value="TGc"/>
    <property type="match status" value="1"/>
</dbReference>
<feature type="compositionally biased region" description="Low complexity" evidence="1">
    <location>
        <begin position="537"/>
        <end position="551"/>
    </location>
</feature>
<comment type="caution">
    <text evidence="3">The sequence shown here is derived from an EMBL/GenBank/DDBJ whole genome shotgun (WGS) entry which is preliminary data.</text>
</comment>
<dbReference type="PANTHER" id="PTHR33490">
    <property type="entry name" value="BLR5614 PROTEIN-RELATED"/>
    <property type="match status" value="1"/>
</dbReference>
<dbReference type="STRING" id="47311.MBCUT_18390"/>
<feature type="compositionally biased region" description="Low complexity" evidence="1">
    <location>
        <begin position="116"/>
        <end position="139"/>
    </location>
</feature>
<dbReference type="PANTHER" id="PTHR33490:SF3">
    <property type="entry name" value="CONSERVED INTEGRAL MEMBRANE PROTEIN"/>
    <property type="match status" value="1"/>
</dbReference>
<feature type="region of interest" description="Disordered" evidence="1">
    <location>
        <begin position="312"/>
        <end position="354"/>
    </location>
</feature>
<dbReference type="InterPro" id="IPR038765">
    <property type="entry name" value="Papain-like_cys_pep_sf"/>
</dbReference>
<evidence type="ECO:0000256" key="1">
    <source>
        <dbReference type="SAM" id="MobiDB-lite"/>
    </source>
</evidence>
<feature type="compositionally biased region" description="Gly residues" evidence="1">
    <location>
        <begin position="524"/>
        <end position="536"/>
    </location>
</feature>
<feature type="domain" description="Transglutaminase-like" evidence="2">
    <location>
        <begin position="789"/>
        <end position="850"/>
    </location>
</feature>
<dbReference type="Pfam" id="PF09373">
    <property type="entry name" value="PMBR"/>
    <property type="match status" value="3"/>
</dbReference>
<feature type="compositionally biased region" description="Gly residues" evidence="1">
    <location>
        <begin position="320"/>
        <end position="346"/>
    </location>
</feature>
<sequence>MIDNTNDNSNYTSSLNEINEDIVEEIQISNDTVNNSAIDSVNSSITDLATDMVNNSAIDSVNSSITDSSKNESVDSNIETDQINENESTNSSVTDTKINENESTNSSVTDTKSNENESTNSSVTDTKSNENKSTNKSSTDLFAAGGSSSKFSKNDIVSAASELKKYVEKYGKLPDYLTISGEKISISDFLYLLSKVIVNLNSNNNSDISLKDFKDPASPSGTATNGNLYKANYLDLAKRIIAFMDANGQSPNYGSSSLGNIQFQTIVYGFAKIVDYFKVNKVLPNYVSFVKATSTNLNKVLPNYNGNNGLIVGENTSGNGNSGGSNSGNGTSGNGTSGGSNSGNGTSGSTNSSKFSKNDIVSAASELKKYVEKYGKLPDYLTISGKKVSISDFLYLLSKVIVNLNSNNNSDISLKGFKDPASPSGTATNGNLYKANYLDLAKRIVAFMDANGQSPNYGSSSLGNIQFQTIVYGFAKIVDYFKVNKVLPNYVSFVKATSSNLNKVLPNYNGNNGLIVGENTSGNGNSGNGTSGGSNSGNGTSEGSNSGNSTSGGISLADIKNAGSRIEAFVAQNGVLPNYVEIGGKQYSMSQFLYLASQAIVNINKGINSNIVAKDVKSPTSPTGQSISGNLYKSDFVALAQRVSDYITKNGQSPNYGSSTLGNIQFQSLILGFSKILEFVKTNNRLPDYLTLNIKATDTINGGNSNGGSSSGSIPNSPMNNKYDGSSLTNYLKASTNCQVNDATIQSLATSLTKNCKTELEKATAIYNYVRDKISYSFYYNTKYGAKSTLANKVGNCVDQTHLLISLMRASGIAARYVNGEATFSSGSRYGHVWAQVLIGDTWVVADTTSSKNSLGVIKNWNTNTASVYGKYSSISF</sequence>
<feature type="compositionally biased region" description="Polar residues" evidence="1">
    <location>
        <begin position="74"/>
        <end position="108"/>
    </location>
</feature>
<organism evidence="3 4">
    <name type="scientific">Methanobrevibacter cuticularis</name>
    <dbReference type="NCBI Taxonomy" id="47311"/>
    <lineage>
        <taxon>Archaea</taxon>
        <taxon>Methanobacteriati</taxon>
        <taxon>Methanobacteriota</taxon>
        <taxon>Methanomada group</taxon>
        <taxon>Methanobacteria</taxon>
        <taxon>Methanobacteriales</taxon>
        <taxon>Methanobacteriaceae</taxon>
        <taxon>Methanobrevibacter</taxon>
    </lineage>
</organism>
<dbReference type="RefSeq" id="WP_067260373.1">
    <property type="nucleotide sequence ID" value="NZ_LWMW01000138.1"/>
</dbReference>
<dbReference type="InterPro" id="IPR002931">
    <property type="entry name" value="Transglutaminase-like"/>
</dbReference>
<dbReference type="AlphaFoldDB" id="A0A166CK08"/>
<dbReference type="Gene3D" id="3.10.620.30">
    <property type="match status" value="1"/>
</dbReference>
<reference evidence="3 4" key="1">
    <citation type="submission" date="2016-04" db="EMBL/GenBank/DDBJ databases">
        <title>Genome sequence of Methanobrevibacter cuticularis DSM 11139.</title>
        <authorList>
            <person name="Poehlein A."/>
            <person name="Seedorf H."/>
            <person name="Daniel R."/>
        </authorList>
    </citation>
    <scope>NUCLEOTIDE SEQUENCE [LARGE SCALE GENOMIC DNA]</scope>
    <source>
        <strain evidence="3 4">DSM 11139</strain>
    </source>
</reference>
<gene>
    <name evidence="3" type="ORF">MBCUT_18390</name>
</gene>
<accession>A0A166CK08</accession>
<protein>
    <submittedName>
        <fullName evidence="3">Pseudomurein-binding repeat protein</fullName>
    </submittedName>
</protein>
<keyword evidence="4" id="KW-1185">Reference proteome</keyword>
<feature type="region of interest" description="Disordered" evidence="1">
    <location>
        <begin position="516"/>
        <end position="551"/>
    </location>
</feature>
<evidence type="ECO:0000313" key="3">
    <source>
        <dbReference type="EMBL" id="KZX14927.1"/>
    </source>
</evidence>